<dbReference type="OrthoDB" id="767438at2759"/>
<reference evidence="3" key="1">
    <citation type="journal article" date="2019" name="Curr. Biol.">
        <title>Genome Sequence of Striga asiatica Provides Insight into the Evolution of Plant Parasitism.</title>
        <authorList>
            <person name="Yoshida S."/>
            <person name="Kim S."/>
            <person name="Wafula E.K."/>
            <person name="Tanskanen J."/>
            <person name="Kim Y.M."/>
            <person name="Honaas L."/>
            <person name="Yang Z."/>
            <person name="Spallek T."/>
            <person name="Conn C.E."/>
            <person name="Ichihashi Y."/>
            <person name="Cheong K."/>
            <person name="Cui S."/>
            <person name="Der J.P."/>
            <person name="Gundlach H."/>
            <person name="Jiao Y."/>
            <person name="Hori C."/>
            <person name="Ishida J.K."/>
            <person name="Kasahara H."/>
            <person name="Kiba T."/>
            <person name="Kim M.S."/>
            <person name="Koo N."/>
            <person name="Laohavisit A."/>
            <person name="Lee Y.H."/>
            <person name="Lumba S."/>
            <person name="McCourt P."/>
            <person name="Mortimer J.C."/>
            <person name="Mutuku J.M."/>
            <person name="Nomura T."/>
            <person name="Sasaki-Sekimoto Y."/>
            <person name="Seto Y."/>
            <person name="Wang Y."/>
            <person name="Wakatake T."/>
            <person name="Sakakibara H."/>
            <person name="Demura T."/>
            <person name="Yamaguchi S."/>
            <person name="Yoneyama K."/>
            <person name="Manabe R.I."/>
            <person name="Nelson D.C."/>
            <person name="Schulman A.H."/>
            <person name="Timko M.P."/>
            <person name="dePamphilis C.W."/>
            <person name="Choi D."/>
            <person name="Shirasu K."/>
        </authorList>
    </citation>
    <scope>NUCLEOTIDE SEQUENCE [LARGE SCALE GENOMIC DNA]</scope>
    <source>
        <strain evidence="3">cv. UVA1</strain>
    </source>
</reference>
<dbReference type="Pfam" id="PF12043">
    <property type="entry name" value="DUF3527"/>
    <property type="match status" value="1"/>
</dbReference>
<dbReference type="Proteomes" id="UP000325081">
    <property type="component" value="Unassembled WGS sequence"/>
</dbReference>
<dbReference type="InterPro" id="IPR021916">
    <property type="entry name" value="DUF3527"/>
</dbReference>
<sequence length="586" mass="65368">MDRPITNLTKDTTTENSSTQCAIESREVKRESLVSKSSRRKLTPSKTLMLDVLRSRASPSSKGLYLRKINGLQNNIPKYITTFDEKYIRRCLESIHNCAFKRSAELDISPNNMGSNNMAQVAIKYPLLGKTEVVMSSFCDWTATTLFGSQAMINILRSTLLQKSGFLDFESSIRKSYLLYMDQRLDSDLTDSKQELYSNSFIQKELKQVLDRKYLSEPVHKRDASTSSTNSSFSDQSSSSSYSESFQGTLQSTWKDGLIRHVFSVDDKKEVYMAKLSKLESLGGKKSLDCVYTFYSASNGKKECDTNEHDESEGIAKMFVSSSINSNSNNNLEIRETQFTLSVSSDDLTVEMQKSNYSLSKNKKLTEKIVDIFKFAHSHKLRSNSKIGVSSSTYEYMHGNHHSLSPNLELAAIVVKEVCKISNEVGVGGWGMKFLKKRPSMDNEECSTSINVVIPVGFHGGSRTGGGGPSGLVERWMSGGQCDCGGWDIGCPLTVLKSRSNGTDFSFQVDDCGECKSVDLFMQGSKQNVPIMKLVNFLDGLYYVHFQPTLSSLQSFAIATAIIHSCSPVFRSQVYKKLFGHTYCGN</sequence>
<evidence type="ECO:0000313" key="3">
    <source>
        <dbReference type="Proteomes" id="UP000325081"/>
    </source>
</evidence>
<organism evidence="2 3">
    <name type="scientific">Striga asiatica</name>
    <name type="common">Asiatic witchweed</name>
    <name type="synonym">Buchnera asiatica</name>
    <dbReference type="NCBI Taxonomy" id="4170"/>
    <lineage>
        <taxon>Eukaryota</taxon>
        <taxon>Viridiplantae</taxon>
        <taxon>Streptophyta</taxon>
        <taxon>Embryophyta</taxon>
        <taxon>Tracheophyta</taxon>
        <taxon>Spermatophyta</taxon>
        <taxon>Magnoliopsida</taxon>
        <taxon>eudicotyledons</taxon>
        <taxon>Gunneridae</taxon>
        <taxon>Pentapetalae</taxon>
        <taxon>asterids</taxon>
        <taxon>lamiids</taxon>
        <taxon>Lamiales</taxon>
        <taxon>Orobanchaceae</taxon>
        <taxon>Buchnereae</taxon>
        <taxon>Striga</taxon>
    </lineage>
</organism>
<evidence type="ECO:0000256" key="1">
    <source>
        <dbReference type="SAM" id="MobiDB-lite"/>
    </source>
</evidence>
<evidence type="ECO:0000313" key="2">
    <source>
        <dbReference type="EMBL" id="GER41700.1"/>
    </source>
</evidence>
<comment type="caution">
    <text evidence="2">The sequence shown here is derived from an EMBL/GenBank/DDBJ whole genome shotgun (WGS) entry which is preliminary data.</text>
</comment>
<name>A0A5A7Q926_STRAF</name>
<proteinExistence type="predicted"/>
<dbReference type="PANTHER" id="PTHR31390:SF2">
    <property type="entry name" value="EXPRESSED PROTEIN"/>
    <property type="match status" value="1"/>
</dbReference>
<feature type="region of interest" description="Disordered" evidence="1">
    <location>
        <begin position="1"/>
        <end position="40"/>
    </location>
</feature>
<dbReference type="AlphaFoldDB" id="A0A5A7Q926"/>
<feature type="compositionally biased region" description="Basic and acidic residues" evidence="1">
    <location>
        <begin position="24"/>
        <end position="33"/>
    </location>
</feature>
<accession>A0A5A7Q926</accession>
<dbReference type="PANTHER" id="PTHR31390">
    <property type="entry name" value="EXPRESSED PROTEIN"/>
    <property type="match status" value="1"/>
</dbReference>
<protein>
    <submittedName>
        <fullName evidence="2">Uncharacterized protein</fullName>
    </submittedName>
</protein>
<gene>
    <name evidence="2" type="ORF">STAS_18425</name>
</gene>
<dbReference type="EMBL" id="BKCP01006183">
    <property type="protein sequence ID" value="GER41700.1"/>
    <property type="molecule type" value="Genomic_DNA"/>
</dbReference>
<keyword evidence="3" id="KW-1185">Reference proteome</keyword>
<feature type="compositionally biased region" description="Polar residues" evidence="1">
    <location>
        <begin position="1"/>
        <end position="22"/>
    </location>
</feature>